<dbReference type="eggNOG" id="KOG4374">
    <property type="taxonomic scope" value="Eukaryota"/>
</dbReference>
<dbReference type="SUPFAM" id="SSF47769">
    <property type="entry name" value="SAM/Pointed domain"/>
    <property type="match status" value="1"/>
</dbReference>
<dbReference type="Pfam" id="PF00536">
    <property type="entry name" value="SAM_1"/>
    <property type="match status" value="1"/>
</dbReference>
<protein>
    <recommendedName>
        <fullName evidence="3">SAM domain-containing protein</fullName>
    </recommendedName>
</protein>
<gene>
    <name evidence="4" type="ORF">AMAG_16480</name>
</gene>
<dbReference type="OrthoDB" id="271862at2759"/>
<evidence type="ECO:0000256" key="2">
    <source>
        <dbReference type="SAM" id="MobiDB-lite"/>
    </source>
</evidence>
<sequence length="167" mass="17057">MHALPPPSAPAPSVRGSPAGHPAGVQQPTPPGANASPAMGSVNAGTSAYSPPPGIANVQLPVPSPPGMAATLPPPPLVAQSSASELSSQDLRTVLSSPDPVGTLCALLRLDDKYRSLFHEQEVDLGVLLGLGDADLRELGVTAFGPRRKLVQAIQELARYAAAPKQE</sequence>
<feature type="domain" description="SAM" evidence="3">
    <location>
        <begin position="112"/>
        <end position="160"/>
    </location>
</feature>
<keyword evidence="1" id="KW-0677">Repeat</keyword>
<dbReference type="InterPro" id="IPR013761">
    <property type="entry name" value="SAM/pointed_sf"/>
</dbReference>
<reference evidence="4 5" key="1">
    <citation type="submission" date="2009-11" db="EMBL/GenBank/DDBJ databases">
        <title>Annotation of Allomyces macrogynus ATCC 38327.</title>
        <authorList>
            <consortium name="The Broad Institute Genome Sequencing Platform"/>
            <person name="Russ C."/>
            <person name="Cuomo C."/>
            <person name="Burger G."/>
            <person name="Gray M.W."/>
            <person name="Holland P.W.H."/>
            <person name="King N."/>
            <person name="Lang F.B.F."/>
            <person name="Roger A.J."/>
            <person name="Ruiz-Trillo I."/>
            <person name="Young S.K."/>
            <person name="Zeng Q."/>
            <person name="Gargeya S."/>
            <person name="Fitzgerald M."/>
            <person name="Haas B."/>
            <person name="Abouelleil A."/>
            <person name="Alvarado L."/>
            <person name="Arachchi H.M."/>
            <person name="Berlin A."/>
            <person name="Chapman S.B."/>
            <person name="Gearin G."/>
            <person name="Goldberg J."/>
            <person name="Griggs A."/>
            <person name="Gujja S."/>
            <person name="Hansen M."/>
            <person name="Heiman D."/>
            <person name="Howarth C."/>
            <person name="Larimer J."/>
            <person name="Lui A."/>
            <person name="MacDonald P.J.P."/>
            <person name="McCowen C."/>
            <person name="Montmayeur A."/>
            <person name="Murphy C."/>
            <person name="Neiman D."/>
            <person name="Pearson M."/>
            <person name="Priest M."/>
            <person name="Roberts A."/>
            <person name="Saif S."/>
            <person name="Shea T."/>
            <person name="Sisk P."/>
            <person name="Stolte C."/>
            <person name="Sykes S."/>
            <person name="Wortman J."/>
            <person name="Nusbaum C."/>
            <person name="Birren B."/>
        </authorList>
    </citation>
    <scope>NUCLEOTIDE SEQUENCE [LARGE SCALE GENOMIC DNA]</scope>
    <source>
        <strain evidence="4 5">ATCC 38327</strain>
    </source>
</reference>
<dbReference type="Gene3D" id="1.10.150.50">
    <property type="entry name" value="Transcription Factor, Ets-1"/>
    <property type="match status" value="1"/>
</dbReference>
<feature type="compositionally biased region" description="Pro residues" evidence="2">
    <location>
        <begin position="1"/>
        <end position="10"/>
    </location>
</feature>
<evidence type="ECO:0000313" key="5">
    <source>
        <dbReference type="Proteomes" id="UP000054350"/>
    </source>
</evidence>
<dbReference type="InterPro" id="IPR001660">
    <property type="entry name" value="SAM"/>
</dbReference>
<proteinExistence type="predicted"/>
<feature type="compositionally biased region" description="Pro residues" evidence="2">
    <location>
        <begin position="62"/>
        <end position="77"/>
    </location>
</feature>
<keyword evidence="5" id="KW-1185">Reference proteome</keyword>
<dbReference type="STRING" id="578462.A0A0L0TCF9"/>
<evidence type="ECO:0000259" key="3">
    <source>
        <dbReference type="PROSITE" id="PS50105"/>
    </source>
</evidence>
<dbReference type="EMBL" id="GG745380">
    <property type="protein sequence ID" value="KNE72432.1"/>
    <property type="molecule type" value="Genomic_DNA"/>
</dbReference>
<dbReference type="VEuPathDB" id="FungiDB:AMAG_16480"/>
<dbReference type="Proteomes" id="UP000054350">
    <property type="component" value="Unassembled WGS sequence"/>
</dbReference>
<dbReference type="PANTHER" id="PTHR10627:SF69">
    <property type="entry name" value="PROTEIN BICAUDAL C"/>
    <property type="match status" value="1"/>
</dbReference>
<dbReference type="SMART" id="SM00454">
    <property type="entry name" value="SAM"/>
    <property type="match status" value="1"/>
</dbReference>
<dbReference type="PANTHER" id="PTHR10627">
    <property type="entry name" value="SCP160"/>
    <property type="match status" value="1"/>
</dbReference>
<dbReference type="AlphaFoldDB" id="A0A0L0TCF9"/>
<dbReference type="PROSITE" id="PS50105">
    <property type="entry name" value="SAM_DOMAIN"/>
    <property type="match status" value="1"/>
</dbReference>
<accession>A0A0L0TCF9</accession>
<reference evidence="5" key="2">
    <citation type="submission" date="2009-11" db="EMBL/GenBank/DDBJ databases">
        <title>The Genome Sequence of Allomyces macrogynus strain ATCC 38327.</title>
        <authorList>
            <consortium name="The Broad Institute Genome Sequencing Platform"/>
            <person name="Russ C."/>
            <person name="Cuomo C."/>
            <person name="Shea T."/>
            <person name="Young S.K."/>
            <person name="Zeng Q."/>
            <person name="Koehrsen M."/>
            <person name="Haas B."/>
            <person name="Borodovsky M."/>
            <person name="Guigo R."/>
            <person name="Alvarado L."/>
            <person name="Berlin A."/>
            <person name="Borenstein D."/>
            <person name="Chen Z."/>
            <person name="Engels R."/>
            <person name="Freedman E."/>
            <person name="Gellesch M."/>
            <person name="Goldberg J."/>
            <person name="Griggs A."/>
            <person name="Gujja S."/>
            <person name="Heiman D."/>
            <person name="Hepburn T."/>
            <person name="Howarth C."/>
            <person name="Jen D."/>
            <person name="Larson L."/>
            <person name="Lewis B."/>
            <person name="Mehta T."/>
            <person name="Park D."/>
            <person name="Pearson M."/>
            <person name="Roberts A."/>
            <person name="Saif S."/>
            <person name="Shenoy N."/>
            <person name="Sisk P."/>
            <person name="Stolte C."/>
            <person name="Sykes S."/>
            <person name="Walk T."/>
            <person name="White J."/>
            <person name="Yandava C."/>
            <person name="Burger G."/>
            <person name="Gray M.W."/>
            <person name="Holland P.W.H."/>
            <person name="King N."/>
            <person name="Lang F.B.F."/>
            <person name="Roger A.J."/>
            <person name="Ruiz-Trillo I."/>
            <person name="Lander E."/>
            <person name="Nusbaum C."/>
        </authorList>
    </citation>
    <scope>NUCLEOTIDE SEQUENCE [LARGE SCALE GENOMIC DNA]</scope>
    <source>
        <strain evidence="5">ATCC 38327</strain>
    </source>
</reference>
<evidence type="ECO:0000256" key="1">
    <source>
        <dbReference type="ARBA" id="ARBA00022737"/>
    </source>
</evidence>
<evidence type="ECO:0000313" key="4">
    <source>
        <dbReference type="EMBL" id="KNE72432.1"/>
    </source>
</evidence>
<feature type="compositionally biased region" description="Polar residues" evidence="2">
    <location>
        <begin position="79"/>
        <end position="95"/>
    </location>
</feature>
<feature type="region of interest" description="Disordered" evidence="2">
    <location>
        <begin position="1"/>
        <end position="95"/>
    </location>
</feature>
<organism evidence="4 5">
    <name type="scientific">Allomyces macrogynus (strain ATCC 38327)</name>
    <name type="common">Allomyces javanicus var. macrogynus</name>
    <dbReference type="NCBI Taxonomy" id="578462"/>
    <lineage>
        <taxon>Eukaryota</taxon>
        <taxon>Fungi</taxon>
        <taxon>Fungi incertae sedis</taxon>
        <taxon>Blastocladiomycota</taxon>
        <taxon>Blastocladiomycetes</taxon>
        <taxon>Blastocladiales</taxon>
        <taxon>Blastocladiaceae</taxon>
        <taxon>Allomyces</taxon>
    </lineage>
</organism>
<name>A0A0L0TCF9_ALLM3</name>